<gene>
    <name evidence="1" type="ORF">FBEOM_4169</name>
</gene>
<dbReference type="EMBL" id="PVQB02000171">
    <property type="protein sequence ID" value="KAF4341853.1"/>
    <property type="molecule type" value="Genomic_DNA"/>
</dbReference>
<evidence type="ECO:0000313" key="2">
    <source>
        <dbReference type="Proteomes" id="UP000730481"/>
    </source>
</evidence>
<proteinExistence type="predicted"/>
<dbReference type="AlphaFoldDB" id="A0A9P5AN99"/>
<reference evidence="1" key="1">
    <citation type="journal article" date="2017" name="Mycologia">
        <title>Fusarium algeriense, sp. nov., a novel toxigenic crown rot pathogen of durum wheat from Algeria is nested in the Fusarium burgessii species complex.</title>
        <authorList>
            <person name="Laraba I."/>
            <person name="Keddad A."/>
            <person name="Boureghda H."/>
            <person name="Abdallah N."/>
            <person name="Vaughan M.M."/>
            <person name="Proctor R.H."/>
            <person name="Busman M."/>
            <person name="O'Donnell K."/>
        </authorList>
    </citation>
    <scope>NUCLEOTIDE SEQUENCE</scope>
    <source>
        <strain evidence="1">NRRL 25174</strain>
    </source>
</reference>
<dbReference type="Proteomes" id="UP000730481">
    <property type="component" value="Unassembled WGS sequence"/>
</dbReference>
<accession>A0A9P5AN99</accession>
<protein>
    <submittedName>
        <fullName evidence="1">Uncharacterized protein</fullName>
    </submittedName>
</protein>
<sequence length="261" mass="29411">MVYLPTLHHGDCLKCYLVTSFTDDELKAFKSAFGLGACSRFSPLMELKLVDTPEDYIGKSHQYMRAKENEAGNNDPFVVVDDEAKSRGAVWYIEQFAEEDHVEDGEAESTDVVFKILIQTEALAMAHINSAIANSSISEDLLNCSVDLPLTNDFHQPDLHDCGGFDWEEEQWHQDAYVTAEPGEFEESTDPELLNNFVPRPDKVARLKEDVAKAVGLISSWMIPGKAEPFDLEDGTRIEFPEGSVVLQQRYNPEHPWPEVQ</sequence>
<comment type="caution">
    <text evidence="1">The sequence shown here is derived from an EMBL/GenBank/DDBJ whole genome shotgun (WGS) entry which is preliminary data.</text>
</comment>
<reference evidence="1" key="2">
    <citation type="submission" date="2020-02" db="EMBL/GenBank/DDBJ databases">
        <title>Identification and distribution of gene clusters putatively required for synthesis of sphingolipid metabolism inhibitors in phylogenetically diverse species of the filamentous fungus Fusarium.</title>
        <authorList>
            <person name="Kim H.-S."/>
            <person name="Busman M."/>
            <person name="Brown D.W."/>
            <person name="Divon H."/>
            <person name="Uhlig S."/>
            <person name="Proctor R.H."/>
        </authorList>
    </citation>
    <scope>NUCLEOTIDE SEQUENCE</scope>
    <source>
        <strain evidence="1">NRRL 25174</strain>
    </source>
</reference>
<dbReference type="OrthoDB" id="5329332at2759"/>
<evidence type="ECO:0000313" key="1">
    <source>
        <dbReference type="EMBL" id="KAF4341853.1"/>
    </source>
</evidence>
<keyword evidence="2" id="KW-1185">Reference proteome</keyword>
<name>A0A9P5AN99_9HYPO</name>
<organism evidence="1 2">
    <name type="scientific">Fusarium beomiforme</name>
    <dbReference type="NCBI Taxonomy" id="44412"/>
    <lineage>
        <taxon>Eukaryota</taxon>
        <taxon>Fungi</taxon>
        <taxon>Dikarya</taxon>
        <taxon>Ascomycota</taxon>
        <taxon>Pezizomycotina</taxon>
        <taxon>Sordariomycetes</taxon>
        <taxon>Hypocreomycetidae</taxon>
        <taxon>Hypocreales</taxon>
        <taxon>Nectriaceae</taxon>
        <taxon>Fusarium</taxon>
        <taxon>Fusarium burgessii species complex</taxon>
    </lineage>
</organism>